<keyword evidence="9" id="KW-0969">Cilium</keyword>
<dbReference type="GO" id="GO:0030288">
    <property type="term" value="C:outer membrane-bounded periplasmic space"/>
    <property type="evidence" value="ECO:0007669"/>
    <property type="project" value="InterPro"/>
</dbReference>
<dbReference type="PANTHER" id="PTHR30381">
    <property type="entry name" value="FLAGELLAR P-RING PERIPLASMIC PROTEIN FLGI"/>
    <property type="match status" value="1"/>
</dbReference>
<comment type="function">
    <text evidence="1 8">Assembles around the rod to form the L-ring and probably protects the motor/basal body from shearing forces during rotation.</text>
</comment>
<evidence type="ECO:0000256" key="1">
    <source>
        <dbReference type="ARBA" id="ARBA00002591"/>
    </source>
</evidence>
<keyword evidence="9" id="KW-0282">Flagellum</keyword>
<name>A0A1I2DZF6_9RHOB</name>
<comment type="subunit">
    <text evidence="8">The basal body constitutes a major portion of the flagellar organelle and consists of four rings (L,P,S, and M) mounted on a central rod.</text>
</comment>
<evidence type="ECO:0000256" key="7">
    <source>
        <dbReference type="ARBA" id="ARBA00032344"/>
    </source>
</evidence>
<evidence type="ECO:0000256" key="5">
    <source>
        <dbReference type="ARBA" id="ARBA00022764"/>
    </source>
</evidence>
<evidence type="ECO:0000256" key="8">
    <source>
        <dbReference type="HAMAP-Rule" id="MF_00416"/>
    </source>
</evidence>
<dbReference type="PRINTS" id="PR01010">
    <property type="entry name" value="FLGPRINGFLGI"/>
</dbReference>
<comment type="subcellular location">
    <subcellularLocation>
        <location evidence="2 8">Bacterial flagellum basal body</location>
    </subcellularLocation>
</comment>
<evidence type="ECO:0000313" key="9">
    <source>
        <dbReference type="EMBL" id="SFE86005.1"/>
    </source>
</evidence>
<dbReference type="EMBL" id="FOMW01000011">
    <property type="protein sequence ID" value="SFE86005.1"/>
    <property type="molecule type" value="Genomic_DNA"/>
</dbReference>
<evidence type="ECO:0000256" key="4">
    <source>
        <dbReference type="ARBA" id="ARBA00022729"/>
    </source>
</evidence>
<keyword evidence="6 8" id="KW-0975">Bacterial flagellum</keyword>
<dbReference type="PANTHER" id="PTHR30381:SF0">
    <property type="entry name" value="FLAGELLAR P-RING PROTEIN"/>
    <property type="match status" value="1"/>
</dbReference>
<proteinExistence type="inferred from homology"/>
<dbReference type="GO" id="GO:0009428">
    <property type="term" value="C:bacterial-type flagellum basal body, distal rod, P ring"/>
    <property type="evidence" value="ECO:0007669"/>
    <property type="project" value="InterPro"/>
</dbReference>
<dbReference type="InterPro" id="IPR001782">
    <property type="entry name" value="Flag_FlgI"/>
</dbReference>
<keyword evidence="10" id="KW-1185">Reference proteome</keyword>
<dbReference type="HAMAP" id="MF_00416">
    <property type="entry name" value="FlgI"/>
    <property type="match status" value="1"/>
</dbReference>
<organism evidence="9 10">
    <name type="scientific">Sulfitobacter brevis</name>
    <dbReference type="NCBI Taxonomy" id="74348"/>
    <lineage>
        <taxon>Bacteria</taxon>
        <taxon>Pseudomonadati</taxon>
        <taxon>Pseudomonadota</taxon>
        <taxon>Alphaproteobacteria</taxon>
        <taxon>Rhodobacterales</taxon>
        <taxon>Roseobacteraceae</taxon>
        <taxon>Sulfitobacter</taxon>
    </lineage>
</organism>
<evidence type="ECO:0000256" key="6">
    <source>
        <dbReference type="ARBA" id="ARBA00023143"/>
    </source>
</evidence>
<accession>A0A1I2DZF6</accession>
<evidence type="ECO:0000256" key="2">
    <source>
        <dbReference type="ARBA" id="ARBA00004117"/>
    </source>
</evidence>
<evidence type="ECO:0000313" key="10">
    <source>
        <dbReference type="Proteomes" id="UP000198977"/>
    </source>
</evidence>
<dbReference type="NCBIfam" id="NF003676">
    <property type="entry name" value="PRK05303.1"/>
    <property type="match status" value="1"/>
</dbReference>
<gene>
    <name evidence="8" type="primary">flgI</name>
    <name evidence="9" type="ORF">SAMN04488523_11167</name>
</gene>
<reference evidence="9 10" key="1">
    <citation type="submission" date="2016-10" db="EMBL/GenBank/DDBJ databases">
        <authorList>
            <person name="de Groot N.N."/>
        </authorList>
    </citation>
    <scope>NUCLEOTIDE SEQUENCE [LARGE SCALE GENOMIC DNA]</scope>
    <source>
        <strain evidence="9 10">DSM 11443</strain>
    </source>
</reference>
<dbReference type="GO" id="GO:0005198">
    <property type="term" value="F:structural molecule activity"/>
    <property type="evidence" value="ECO:0007669"/>
    <property type="project" value="InterPro"/>
</dbReference>
<protein>
    <recommendedName>
        <fullName evidence="3 8">Flagellar P-ring protein</fullName>
    </recommendedName>
    <alternativeName>
        <fullName evidence="7 8">Basal body P-ring protein</fullName>
    </alternativeName>
</protein>
<keyword evidence="4" id="KW-0732">Signal</keyword>
<comment type="similarity">
    <text evidence="8">Belongs to the FlgI family.</text>
</comment>
<dbReference type="Proteomes" id="UP000198977">
    <property type="component" value="Unassembled WGS sequence"/>
</dbReference>
<dbReference type="GO" id="GO:0071973">
    <property type="term" value="P:bacterial-type flagellum-dependent cell motility"/>
    <property type="evidence" value="ECO:0007669"/>
    <property type="project" value="InterPro"/>
</dbReference>
<keyword evidence="9" id="KW-0966">Cell projection</keyword>
<dbReference type="STRING" id="74348.SAMN04488523_11167"/>
<dbReference type="AlphaFoldDB" id="A0A1I2DZF6"/>
<evidence type="ECO:0000256" key="3">
    <source>
        <dbReference type="ARBA" id="ARBA00019515"/>
    </source>
</evidence>
<keyword evidence="5" id="KW-0574">Periplasm</keyword>
<dbReference type="Pfam" id="PF02119">
    <property type="entry name" value="FlgI"/>
    <property type="match status" value="1"/>
</dbReference>
<sequence length="400" mass="41914">MHGARRMTQTSHFPTIRRLLRHLQIGVLAFAVGIAPFAANAEVRIKDIANFEGVRENHLIGYGLVVGLLGTGDKLNSSPFTRESIRGMLERLGVANLEADTLKTKNTAAVMVTAKLPPFARRGSPIDVTVSSLGDATSLRGGTLLVTPLTAADGAVYAVAQGALATSGYSVEGNAASIVEGVPTIARIENGGIVEREVEFSLFEMDSVRIALRDPDFTTAARVHDAVAKLLGSSAVEVLDSGTIEVWIPGKSNVPDTIMAIESLMVQPDAVARVVVDEKSGTIVMGANVRIAQVAISQGGLTVQVQENYSVSQPGPVSVLGDTTVASNRSITIGGSTVIVPETEIQVQEIERSFTILNGDVSLQELVNGLNAIGVGARQTIAILQAIKAAGALHADLEII</sequence>